<evidence type="ECO:0000256" key="1">
    <source>
        <dbReference type="ARBA" id="ARBA00001823"/>
    </source>
</evidence>
<dbReference type="Pfam" id="PF01583">
    <property type="entry name" value="APS_kinase"/>
    <property type="match status" value="1"/>
</dbReference>
<comment type="pathway">
    <text evidence="2 7">Sulfur metabolism; hydrogen sulfide biosynthesis; sulfite from sulfate: step 2/3.</text>
</comment>
<reference evidence="9 10" key="1">
    <citation type="submission" date="2017-01" db="EMBL/GenBank/DDBJ databases">
        <title>Genome Sequencing of a Marine Spirillum, Oceanospirillum multiglobuliferum ATCC 33336, from Japan.</title>
        <authorList>
            <person name="Carney J.G."/>
            <person name="Trachtenberg A.M."/>
            <person name="Rheaume B.A."/>
            <person name="Linnane J.D."/>
            <person name="Pitts N.L."/>
            <person name="Mykles D.L."/>
            <person name="Maclea K.S."/>
        </authorList>
    </citation>
    <scope>NUCLEOTIDE SEQUENCE [LARGE SCALE GENOMIC DNA]</scope>
    <source>
        <strain evidence="9 10">ATCC 33336</strain>
    </source>
</reference>
<dbReference type="InterPro" id="IPR059117">
    <property type="entry name" value="APS_kinase_dom"/>
</dbReference>
<evidence type="ECO:0000313" key="9">
    <source>
        <dbReference type="EMBL" id="OPX56351.1"/>
    </source>
</evidence>
<keyword evidence="7 9" id="KW-0418">Kinase</keyword>
<protein>
    <recommendedName>
        <fullName evidence="3 7">Adenylyl-sulfate kinase</fullName>
        <ecNumber evidence="3 7">2.7.1.25</ecNumber>
    </recommendedName>
</protein>
<dbReference type="EMBL" id="MTSM01000004">
    <property type="protein sequence ID" value="OPX56351.1"/>
    <property type="molecule type" value="Genomic_DNA"/>
</dbReference>
<dbReference type="InterPro" id="IPR002891">
    <property type="entry name" value="APS"/>
</dbReference>
<dbReference type="OrthoDB" id="9804504at2"/>
<dbReference type="NCBIfam" id="TIGR00455">
    <property type="entry name" value="apsK"/>
    <property type="match status" value="1"/>
</dbReference>
<organism evidence="9 10">
    <name type="scientific">Oceanospirillum multiglobuliferum</name>
    <dbReference type="NCBI Taxonomy" id="64969"/>
    <lineage>
        <taxon>Bacteria</taxon>
        <taxon>Pseudomonadati</taxon>
        <taxon>Pseudomonadota</taxon>
        <taxon>Gammaproteobacteria</taxon>
        <taxon>Oceanospirillales</taxon>
        <taxon>Oceanospirillaceae</taxon>
        <taxon>Oceanospirillum</taxon>
    </lineage>
</organism>
<dbReference type="GO" id="GO:0070814">
    <property type="term" value="P:hydrogen sulfide biosynthetic process"/>
    <property type="evidence" value="ECO:0007669"/>
    <property type="project" value="UniProtKB-UniPathway"/>
</dbReference>
<dbReference type="RefSeq" id="WP_078744155.1">
    <property type="nucleotide sequence ID" value="NZ_FUXG01000003.1"/>
</dbReference>
<dbReference type="PANTHER" id="PTHR42700">
    <property type="entry name" value="SULFATE ADENYLYLTRANSFERASE"/>
    <property type="match status" value="1"/>
</dbReference>
<dbReference type="GO" id="GO:0010134">
    <property type="term" value="P:sulfate assimilation via adenylyl sulfate reduction"/>
    <property type="evidence" value="ECO:0007669"/>
    <property type="project" value="TreeGrafter"/>
</dbReference>
<evidence type="ECO:0000256" key="4">
    <source>
        <dbReference type="ARBA" id="ARBA00022679"/>
    </source>
</evidence>
<dbReference type="GO" id="GO:0019379">
    <property type="term" value="P:sulfate assimilation, phosphoadenylyl sulfate reduction by phosphoadenylyl-sulfate reductase (thioredoxin)"/>
    <property type="evidence" value="ECO:0007669"/>
    <property type="project" value="TreeGrafter"/>
</dbReference>
<evidence type="ECO:0000256" key="2">
    <source>
        <dbReference type="ARBA" id="ARBA00004806"/>
    </source>
</evidence>
<evidence type="ECO:0000259" key="8">
    <source>
        <dbReference type="Pfam" id="PF01583"/>
    </source>
</evidence>
<dbReference type="GO" id="GO:0005524">
    <property type="term" value="F:ATP binding"/>
    <property type="evidence" value="ECO:0007669"/>
    <property type="project" value="UniProtKB-KW"/>
</dbReference>
<dbReference type="EC" id="2.7.1.25" evidence="3 7"/>
<dbReference type="PANTHER" id="PTHR42700:SF1">
    <property type="entry name" value="SULFATE ADENYLYLTRANSFERASE"/>
    <property type="match status" value="1"/>
</dbReference>
<comment type="catalytic activity">
    <reaction evidence="1 7">
        <text>adenosine 5'-phosphosulfate + ATP = 3'-phosphoadenylyl sulfate + ADP + H(+)</text>
        <dbReference type="Rhea" id="RHEA:24152"/>
        <dbReference type="ChEBI" id="CHEBI:15378"/>
        <dbReference type="ChEBI" id="CHEBI:30616"/>
        <dbReference type="ChEBI" id="CHEBI:58243"/>
        <dbReference type="ChEBI" id="CHEBI:58339"/>
        <dbReference type="ChEBI" id="CHEBI:456216"/>
        <dbReference type="EC" id="2.7.1.25"/>
    </reaction>
</comment>
<evidence type="ECO:0000256" key="3">
    <source>
        <dbReference type="ARBA" id="ARBA00012121"/>
    </source>
</evidence>
<gene>
    <name evidence="9" type="ORF">BTE48_05125</name>
</gene>
<comment type="function">
    <text evidence="7">Catalyzes the synthesis of activated sulfate.</text>
</comment>
<keyword evidence="4 7" id="KW-0808">Transferase</keyword>
<evidence type="ECO:0000256" key="5">
    <source>
        <dbReference type="ARBA" id="ARBA00022741"/>
    </source>
</evidence>
<dbReference type="UniPathway" id="UPA00140">
    <property type="reaction ID" value="UER00205"/>
</dbReference>
<accession>A0A1T4LUW7</accession>
<keyword evidence="10" id="KW-1185">Reference proteome</keyword>
<dbReference type="CDD" id="cd02027">
    <property type="entry name" value="APSK"/>
    <property type="match status" value="1"/>
</dbReference>
<comment type="similarity">
    <text evidence="7">Belongs to the APS kinase family.</text>
</comment>
<feature type="domain" description="APS kinase" evidence="8">
    <location>
        <begin position="10"/>
        <end position="158"/>
    </location>
</feature>
<dbReference type="InterPro" id="IPR027417">
    <property type="entry name" value="P-loop_NTPase"/>
</dbReference>
<comment type="caution">
    <text evidence="9">The sequence shown here is derived from an EMBL/GenBank/DDBJ whole genome shotgun (WGS) entry which is preliminary data.</text>
</comment>
<dbReference type="GO" id="GO:0004020">
    <property type="term" value="F:adenylylsulfate kinase activity"/>
    <property type="evidence" value="ECO:0007669"/>
    <property type="project" value="UniProtKB-EC"/>
</dbReference>
<keyword evidence="6 7" id="KW-0067">ATP-binding</keyword>
<name>A0A1T4LUW7_9GAMM</name>
<dbReference type="SUPFAM" id="SSF52540">
    <property type="entry name" value="P-loop containing nucleoside triphosphate hydrolases"/>
    <property type="match status" value="1"/>
</dbReference>
<evidence type="ECO:0000256" key="7">
    <source>
        <dbReference type="RuleBase" id="RU004347"/>
    </source>
</evidence>
<dbReference type="InterPro" id="IPR050512">
    <property type="entry name" value="Sulf_AdTrans/APS_kinase"/>
</dbReference>
<dbReference type="NCBIfam" id="NF003013">
    <property type="entry name" value="PRK03846.1"/>
    <property type="match status" value="1"/>
</dbReference>
<dbReference type="GO" id="GO:0004781">
    <property type="term" value="F:sulfate adenylyltransferase (ATP) activity"/>
    <property type="evidence" value="ECO:0007669"/>
    <property type="project" value="TreeGrafter"/>
</dbReference>
<dbReference type="STRING" id="64969.SAMN02745127_00542"/>
<dbReference type="AlphaFoldDB" id="A0A1T4LUW7"/>
<keyword evidence="5 7" id="KW-0547">Nucleotide-binding</keyword>
<evidence type="ECO:0000313" key="10">
    <source>
        <dbReference type="Proteomes" id="UP000191418"/>
    </source>
</evidence>
<dbReference type="GO" id="GO:0005737">
    <property type="term" value="C:cytoplasm"/>
    <property type="evidence" value="ECO:0007669"/>
    <property type="project" value="TreeGrafter"/>
</dbReference>
<sequence>MINNRKLNLPCLFWITGLPASGKTTLAQALYLSLLEREETVIVLDGDNLRQGLCSDLGLNEADRKENIRRAGEVARLLINNNITVICALISPYQKERDNIRNSIPKDQFAEIYLAPSLETCISRDPKGLYAKALEGKISGMTGIDAPYEAPIKPEFQFDTATISVPRMVNTILDHS</sequence>
<proteinExistence type="inferred from homology"/>
<dbReference type="Gene3D" id="3.40.50.300">
    <property type="entry name" value="P-loop containing nucleotide triphosphate hydrolases"/>
    <property type="match status" value="1"/>
</dbReference>
<dbReference type="Proteomes" id="UP000191418">
    <property type="component" value="Unassembled WGS sequence"/>
</dbReference>
<evidence type="ECO:0000256" key="6">
    <source>
        <dbReference type="ARBA" id="ARBA00022840"/>
    </source>
</evidence>